<keyword evidence="11" id="KW-0472">Membrane</keyword>
<feature type="domain" description="CFEM" evidence="18">
    <location>
        <begin position="232"/>
        <end position="344"/>
    </location>
</feature>
<evidence type="ECO:0000256" key="7">
    <source>
        <dbReference type="ARBA" id="ARBA00022622"/>
    </source>
</evidence>
<evidence type="ECO:0000256" key="1">
    <source>
        <dbReference type="ARBA" id="ARBA00004609"/>
    </source>
</evidence>
<keyword evidence="5" id="KW-0964">Secreted</keyword>
<dbReference type="OrthoDB" id="3767534at2759"/>
<feature type="binding site" description="axial binding residue" evidence="15">
    <location>
        <position position="64"/>
    </location>
    <ligand>
        <name>heme</name>
        <dbReference type="ChEBI" id="CHEBI:30413"/>
    </ligand>
    <ligandPart>
        <name>Fe</name>
        <dbReference type="ChEBI" id="CHEBI:18248"/>
    </ligandPart>
</feature>
<evidence type="ECO:0000256" key="16">
    <source>
        <dbReference type="SAM" id="MobiDB-lite"/>
    </source>
</evidence>
<evidence type="ECO:0000256" key="15">
    <source>
        <dbReference type="PROSITE-ProRule" id="PRU01356"/>
    </source>
</evidence>
<feature type="chain" id="PRO_5008043725" description="CFEM domain-containing protein" evidence="17">
    <location>
        <begin position="21"/>
        <end position="567"/>
    </location>
</feature>
<feature type="disulfide bond" evidence="15">
    <location>
        <begin position="165"/>
        <end position="172"/>
    </location>
</feature>
<feature type="binding site" description="axial binding residue" evidence="15">
    <location>
        <position position="278"/>
    </location>
    <ligand>
        <name>heme</name>
        <dbReference type="ChEBI" id="CHEBI:30413"/>
    </ligand>
    <ligandPart>
        <name>Fe</name>
        <dbReference type="ChEBI" id="CHEBI:18248"/>
    </ligandPart>
</feature>
<evidence type="ECO:0000256" key="10">
    <source>
        <dbReference type="ARBA" id="ARBA00023004"/>
    </source>
</evidence>
<accession>A0A175W8C5</accession>
<feature type="disulfide bond" evidence="15">
    <location>
        <begin position="274"/>
        <end position="281"/>
    </location>
</feature>
<reference evidence="19 20" key="1">
    <citation type="journal article" date="2016" name="Genome Announc.">
        <title>Genome Sequence of Madurella mycetomatis mm55, Isolated from a Human Mycetoma Case in Sudan.</title>
        <authorList>
            <person name="Smit S."/>
            <person name="Derks M.F."/>
            <person name="Bervoets S."/>
            <person name="Fahal A."/>
            <person name="van Leeuwen W."/>
            <person name="van Belkum A."/>
            <person name="van de Sande W.W."/>
        </authorList>
    </citation>
    <scope>NUCLEOTIDE SEQUENCE [LARGE SCALE GENOMIC DNA]</scope>
    <source>
        <strain evidence="20">mm55</strain>
    </source>
</reference>
<comment type="subcellular location">
    <subcellularLocation>
        <location evidence="1">Cell membrane</location>
        <topology evidence="1">Lipid-anchor</topology>
        <topology evidence="1">GPI-anchor</topology>
    </subcellularLocation>
    <subcellularLocation>
        <location evidence="2">Secreted</location>
    </subcellularLocation>
</comment>
<evidence type="ECO:0000256" key="3">
    <source>
        <dbReference type="ARBA" id="ARBA00010031"/>
    </source>
</evidence>
<dbReference type="Proteomes" id="UP000078237">
    <property type="component" value="Unassembled WGS sequence"/>
</dbReference>
<feature type="region of interest" description="Disordered" evidence="16">
    <location>
        <begin position="327"/>
        <end position="357"/>
    </location>
</feature>
<evidence type="ECO:0000313" key="19">
    <source>
        <dbReference type="EMBL" id="KXX79897.1"/>
    </source>
</evidence>
<keyword evidence="13" id="KW-0325">Glycoprotein</keyword>
<dbReference type="PANTHER" id="PTHR37928:SF2">
    <property type="entry name" value="GPI ANCHORED CFEM DOMAIN PROTEIN (AFU_ORTHOLOGUE AFUA_6G10580)"/>
    <property type="match status" value="1"/>
</dbReference>
<evidence type="ECO:0000256" key="9">
    <source>
        <dbReference type="ARBA" id="ARBA00022729"/>
    </source>
</evidence>
<dbReference type="GO" id="GO:0005886">
    <property type="term" value="C:plasma membrane"/>
    <property type="evidence" value="ECO:0007669"/>
    <property type="project" value="UniProtKB-SubCell"/>
</dbReference>
<feature type="signal peptide" evidence="17">
    <location>
        <begin position="1"/>
        <end position="20"/>
    </location>
</feature>
<protein>
    <recommendedName>
        <fullName evidence="18">CFEM domain-containing protein</fullName>
    </recommendedName>
</protein>
<proteinExistence type="inferred from homology"/>
<keyword evidence="7" id="KW-0336">GPI-anchor</keyword>
<keyword evidence="8 15" id="KW-0479">Metal-binding</keyword>
<organism evidence="19 20">
    <name type="scientific">Madurella mycetomatis</name>
    <dbReference type="NCBI Taxonomy" id="100816"/>
    <lineage>
        <taxon>Eukaryota</taxon>
        <taxon>Fungi</taxon>
        <taxon>Dikarya</taxon>
        <taxon>Ascomycota</taxon>
        <taxon>Pezizomycotina</taxon>
        <taxon>Sordariomycetes</taxon>
        <taxon>Sordariomycetidae</taxon>
        <taxon>Sordariales</taxon>
        <taxon>Sordariales incertae sedis</taxon>
        <taxon>Madurella</taxon>
    </lineage>
</organism>
<name>A0A175W8C5_9PEZI</name>
<feature type="domain" description="CFEM" evidence="18">
    <location>
        <begin position="123"/>
        <end position="234"/>
    </location>
</feature>
<feature type="domain" description="CFEM" evidence="18">
    <location>
        <begin position="17"/>
        <end position="130"/>
    </location>
</feature>
<keyword evidence="14" id="KW-0449">Lipoprotein</keyword>
<evidence type="ECO:0000256" key="2">
    <source>
        <dbReference type="ARBA" id="ARBA00004613"/>
    </source>
</evidence>
<evidence type="ECO:0000259" key="18">
    <source>
        <dbReference type="PROSITE" id="PS52012"/>
    </source>
</evidence>
<dbReference type="SMART" id="SM00747">
    <property type="entry name" value="CFEM"/>
    <property type="match status" value="4"/>
</dbReference>
<dbReference type="VEuPathDB" id="FungiDB:MMYC01_203772"/>
<evidence type="ECO:0000256" key="4">
    <source>
        <dbReference type="ARBA" id="ARBA00022475"/>
    </source>
</evidence>
<evidence type="ECO:0000256" key="6">
    <source>
        <dbReference type="ARBA" id="ARBA00022617"/>
    </source>
</evidence>
<evidence type="ECO:0000256" key="13">
    <source>
        <dbReference type="ARBA" id="ARBA00023180"/>
    </source>
</evidence>
<comment type="caution">
    <text evidence="19">The sequence shown here is derived from an EMBL/GenBank/DDBJ whole genome shotgun (WGS) entry which is preliminary data.</text>
</comment>
<feature type="region of interest" description="Disordered" evidence="16">
    <location>
        <begin position="440"/>
        <end position="539"/>
    </location>
</feature>
<evidence type="ECO:0000256" key="8">
    <source>
        <dbReference type="ARBA" id="ARBA00022723"/>
    </source>
</evidence>
<evidence type="ECO:0000256" key="5">
    <source>
        <dbReference type="ARBA" id="ARBA00022525"/>
    </source>
</evidence>
<dbReference type="GO" id="GO:0098552">
    <property type="term" value="C:side of membrane"/>
    <property type="evidence" value="ECO:0007669"/>
    <property type="project" value="UniProtKB-KW"/>
</dbReference>
<feature type="binding site" description="axial binding residue" evidence="15">
    <location>
        <position position="169"/>
    </location>
    <ligand>
        <name>heme</name>
        <dbReference type="ChEBI" id="CHEBI:30413"/>
    </ligand>
    <ligandPart>
        <name>Fe</name>
        <dbReference type="ChEBI" id="CHEBI:18248"/>
    </ligandPart>
</feature>
<comment type="similarity">
    <text evidence="3">Belongs to the RBT5 family.</text>
</comment>
<keyword evidence="20" id="KW-1185">Reference proteome</keyword>
<keyword evidence="10 15" id="KW-0408">Iron</keyword>
<dbReference type="EMBL" id="LCTW02000074">
    <property type="protein sequence ID" value="KXX79897.1"/>
    <property type="molecule type" value="Genomic_DNA"/>
</dbReference>
<dbReference type="PROSITE" id="PS52012">
    <property type="entry name" value="CFEM"/>
    <property type="match status" value="4"/>
</dbReference>
<evidence type="ECO:0000256" key="11">
    <source>
        <dbReference type="ARBA" id="ARBA00023136"/>
    </source>
</evidence>
<keyword evidence="6 15" id="KW-0349">Heme</keyword>
<feature type="disulfide bond" evidence="15">
    <location>
        <begin position="392"/>
        <end position="399"/>
    </location>
</feature>
<feature type="compositionally biased region" description="Polar residues" evidence="16">
    <location>
        <begin position="523"/>
        <end position="535"/>
    </location>
</feature>
<keyword evidence="4" id="KW-1003">Cell membrane</keyword>
<evidence type="ECO:0000256" key="14">
    <source>
        <dbReference type="ARBA" id="ARBA00023288"/>
    </source>
</evidence>
<keyword evidence="12 15" id="KW-1015">Disulfide bond</keyword>
<evidence type="ECO:0000256" key="12">
    <source>
        <dbReference type="ARBA" id="ARBA00023157"/>
    </source>
</evidence>
<dbReference type="AlphaFoldDB" id="A0A175W8C5"/>
<feature type="binding site" description="axial binding residue" evidence="15">
    <location>
        <position position="396"/>
    </location>
    <ligand>
        <name>heme</name>
        <dbReference type="ChEBI" id="CHEBI:30413"/>
    </ligand>
    <ligandPart>
        <name>Fe</name>
        <dbReference type="ChEBI" id="CHEBI:18248"/>
    </ligandPart>
</feature>
<gene>
    <name evidence="19" type="ORF">MMYC01_203772</name>
</gene>
<evidence type="ECO:0000256" key="17">
    <source>
        <dbReference type="SAM" id="SignalP"/>
    </source>
</evidence>
<keyword evidence="9 17" id="KW-0732">Signal</keyword>
<dbReference type="Pfam" id="PF05730">
    <property type="entry name" value="CFEM"/>
    <property type="match status" value="4"/>
</dbReference>
<dbReference type="GO" id="GO:0005576">
    <property type="term" value="C:extracellular region"/>
    <property type="evidence" value="ECO:0007669"/>
    <property type="project" value="UniProtKB-SubCell"/>
</dbReference>
<dbReference type="InterPro" id="IPR051735">
    <property type="entry name" value="CFEM_domain"/>
</dbReference>
<comment type="caution">
    <text evidence="15">Lacks conserved residue(s) required for the propagation of feature annotation.</text>
</comment>
<feature type="domain" description="CFEM" evidence="18">
    <location>
        <begin position="350"/>
        <end position="464"/>
    </location>
</feature>
<feature type="compositionally biased region" description="Polar residues" evidence="16">
    <location>
        <begin position="440"/>
        <end position="456"/>
    </location>
</feature>
<dbReference type="PANTHER" id="PTHR37928">
    <property type="entry name" value="CFEM DOMAIN PROTEIN (AFU_ORTHOLOGUE AFUA_6G14090)"/>
    <property type="match status" value="1"/>
</dbReference>
<dbReference type="InterPro" id="IPR008427">
    <property type="entry name" value="Extracellular_membr_CFEM_dom"/>
</dbReference>
<dbReference type="GO" id="GO:0046872">
    <property type="term" value="F:metal ion binding"/>
    <property type="evidence" value="ECO:0007669"/>
    <property type="project" value="UniProtKB-UniRule"/>
</dbReference>
<evidence type="ECO:0000313" key="20">
    <source>
        <dbReference type="Proteomes" id="UP000078237"/>
    </source>
</evidence>
<sequence length="567" mass="54989">MLSTTKAVAGFVLAATGALAVNPGAAMVDTPCSGAECGIPEPSTCIRACLDEFSPQHGCTGADDWSCYCANYRAITGNAFNCMYIGCGANEYNTFNNAAVRACECLSAPCPSSSTVVVTTTATSTSASPTITSAPSCPHPCAAEISAVPECGISCISSAAGAVGCDASDYDCRCSSSAAIQQSAIGCVLGACGLEQGLEVADAVQVVCGCVSASPTTACETSTPSTTVDATTTSASTSTITSAPSCPHPCAAEISAVPECGVACISSAASVVGCDDSDYDCRCSSSAAIQQSAIGCVLDACGLQDGLAVADAVETVCGCVSASPTTTCEETSSSSTTTGVSTSASKSPIITSESSSTITPAPSCIQPCSAEISALPSCGVSCIASAAGAVGCEDSDYECRCSSSSAIQQSAIGCVLRVCGAEQGLAVADAVQAVCGCVSASPTSDCETIPSSTTSAGDDEETSTPVPSQPPVDDGGEGGSGSGSDGEGDDGGSGPEPTPSVPPVDGGSGGDNDGDDDDSSSSETTGAPGSGSITTPNPPVVTGSASNVMLIGTSCLWGVAAVVVALM</sequence>